<feature type="region of interest" description="Disordered" evidence="1">
    <location>
        <begin position="1384"/>
        <end position="1421"/>
    </location>
</feature>
<evidence type="ECO:0000256" key="1">
    <source>
        <dbReference type="SAM" id="MobiDB-lite"/>
    </source>
</evidence>
<feature type="compositionally biased region" description="Gly residues" evidence="1">
    <location>
        <begin position="1353"/>
        <end position="1367"/>
    </location>
</feature>
<feature type="compositionally biased region" description="Gly residues" evidence="1">
    <location>
        <begin position="1384"/>
        <end position="1410"/>
    </location>
</feature>
<accession>A0A835W8B5</accession>
<dbReference type="Proteomes" id="UP000613740">
    <property type="component" value="Unassembled WGS sequence"/>
</dbReference>
<feature type="region of interest" description="Disordered" evidence="1">
    <location>
        <begin position="1"/>
        <end position="31"/>
    </location>
</feature>
<protein>
    <submittedName>
        <fullName evidence="2">Uncharacterized protein</fullName>
    </submittedName>
</protein>
<feature type="region of interest" description="Disordered" evidence="1">
    <location>
        <begin position="1349"/>
        <end position="1368"/>
    </location>
</feature>
<evidence type="ECO:0000313" key="2">
    <source>
        <dbReference type="EMBL" id="KAG2441253.1"/>
    </source>
</evidence>
<gene>
    <name evidence="2" type="ORF">HYH02_010096</name>
</gene>
<dbReference type="PANTHER" id="PTHR38634:SF2">
    <property type="entry name" value="TROPHININ"/>
    <property type="match status" value="1"/>
</dbReference>
<dbReference type="EMBL" id="JAEHOD010000036">
    <property type="protein sequence ID" value="KAG2441253.1"/>
    <property type="molecule type" value="Genomic_DNA"/>
</dbReference>
<keyword evidence="3" id="KW-1185">Reference proteome</keyword>
<comment type="caution">
    <text evidence="2">The sequence shown here is derived from an EMBL/GenBank/DDBJ whole genome shotgun (WGS) entry which is preliminary data.</text>
</comment>
<sequence length="1421" mass="148185">MSRVGGGTAKGRSGGGGRTGGGGGGSGGGGGGGGYRYKYRAEEVREAYLSDKETGVATALRDALKSLFSEPRLPANPYHHLAANLGALVDQSPLWKTPAADLLSVYDLEGGLEPIFGDLQLCKIYNFSHCFGLPHVLRVVSKEGAAILHDVLVNELPECLFAAQPLPALINAGAYTVQTLCSVQAASALWRPQLLEFPELDLRCDVVVRGEKLDEALRLFVDVVLTDVEELHGTPVYFVDGITIMDGPASLTEGDGAGKEPFRREFPLEAVLERAAEFEKTAARLVLGGKVLQMRAVLLVDGVADPGDLNGKRLRYEVARKTYFFHYQNDTEVRPAFATPMTHYGSNPYDALYGGYFLDLSTARQYCSMYIVADKEPYHKNNLAQQMSFLRASVDAELQHGNSLGAWRQLLLLVLLHDPTTVKTGPLVPESFPTLEDLALKAPKLLGGDVGWLLSTLPNLLRITNSAAAVLEGIVRELEAIAVAAEKWPAKLAAVKAAAAKVGSAGGVRTGDSRRTLRTPEVSRAMTTWISTFHMEARLLTQLCALRERIAAATGTGLYAGISLMVGRLLRELPAEPPALAPAAAAAMAAAAPRVAMLQHLLHAAALTVSHGFVSRCADVKWALIYLGVPVASNTDLAALRTTAAGGYEDVGGPPPAQWVLDVNLVRGSQVRSGALAERVSAEGVMLQYAADTKLDQLLATAWQVVSDPPMPLNPYPKLIHLIRSRAAQMELWHDDPEDALRSYLINDLTLLRPPAFIYAAMLPPGAAAATRRRGGGGGAGGGGGGPGGGDGGARGGEEEGEGLMGYGCYAAVSCVDVRALAALRLTLGSVLTDRHWQVGAYAGEVVPALVGDMAISNALRLDRDVMAAGAAGGAVGGGGPGGGGGGGGRRQYVSAPFEHPRLYGLEAEEHHLVQGPKRREAAAAFAREVVNDLLQLHTHSSHIVFGVGVSNGSFFDAAKLWGQQQQQQAEGAGGGGGGGAAGLPGGRMRSPGPGGNGRVRPVTHSGGGYGYSYGYGGGAGYGYGAGIGGPAAAAASAAEAAAGGGPPPPPLPYPGLEALRQELAEAALRVPEGKLLGSVTMYVAAARENTYVAFTRHLLFQHRKVRPPLVPNVSVTSVMQPQQPRRPTTAEQQALLWEGAVYQRVFMSEFNAMTWYSWNAERGDPAQPYHYRAMVAAIQEAAPGLEASGRVLQLQRALLQAAIAVQDQGAVFALSRVFSSAAQELKCLQEMNSALVDLLSPDSYGGGGEALRGKVDNERVRRLFLVYIQRLRSCLTSPKYNYFSGLAAAVPAVLAELREEVLASFRLNKRLLGLMQRLAVWTHSCEISVAAAVQDGLRTGGGGAGEDAAEGGLLGGGGGEGGGGSSSGSVLRGMGLGLSGAGGGGGGGGAVGGGGRGRGVGGGAAGGGIPTSMSLADWDD</sequence>
<name>A0A835W8B5_9CHLO</name>
<feature type="region of interest" description="Disordered" evidence="1">
    <location>
        <begin position="771"/>
        <end position="797"/>
    </location>
</feature>
<feature type="compositionally biased region" description="Gly residues" evidence="1">
    <location>
        <begin position="776"/>
        <end position="795"/>
    </location>
</feature>
<proteinExistence type="predicted"/>
<dbReference type="OrthoDB" id="542946at2759"/>
<feature type="region of interest" description="Disordered" evidence="1">
    <location>
        <begin position="966"/>
        <end position="1002"/>
    </location>
</feature>
<evidence type="ECO:0000313" key="3">
    <source>
        <dbReference type="Proteomes" id="UP000613740"/>
    </source>
</evidence>
<feature type="compositionally biased region" description="Gly residues" evidence="1">
    <location>
        <begin position="972"/>
        <end position="986"/>
    </location>
</feature>
<organism evidence="2 3">
    <name type="scientific">Chlamydomonas schloesseri</name>
    <dbReference type="NCBI Taxonomy" id="2026947"/>
    <lineage>
        <taxon>Eukaryota</taxon>
        <taxon>Viridiplantae</taxon>
        <taxon>Chlorophyta</taxon>
        <taxon>core chlorophytes</taxon>
        <taxon>Chlorophyceae</taxon>
        <taxon>CS clade</taxon>
        <taxon>Chlamydomonadales</taxon>
        <taxon>Chlamydomonadaceae</taxon>
        <taxon>Chlamydomonas</taxon>
    </lineage>
</organism>
<reference evidence="2" key="1">
    <citation type="journal article" date="2020" name="bioRxiv">
        <title>Comparative genomics of Chlamydomonas.</title>
        <authorList>
            <person name="Craig R.J."/>
            <person name="Hasan A.R."/>
            <person name="Ness R.W."/>
            <person name="Keightley P.D."/>
        </authorList>
    </citation>
    <scope>NUCLEOTIDE SEQUENCE</scope>
    <source>
        <strain evidence="2">CCAP 11/173</strain>
    </source>
</reference>
<dbReference type="PANTHER" id="PTHR38634">
    <property type="entry name" value="PROTEIN CBG16428"/>
    <property type="match status" value="1"/>
</dbReference>